<evidence type="ECO:0000313" key="2">
    <source>
        <dbReference type="EMBL" id="OAN15467.1"/>
    </source>
</evidence>
<comment type="caution">
    <text evidence="2">The sequence shown here is derived from an EMBL/GenBank/DDBJ whole genome shotgun (WGS) entry which is preliminary data.</text>
</comment>
<keyword evidence="1" id="KW-1133">Transmembrane helix</keyword>
<dbReference type="Proteomes" id="UP000078447">
    <property type="component" value="Unassembled WGS sequence"/>
</dbReference>
<keyword evidence="1" id="KW-0472">Membrane</keyword>
<protein>
    <submittedName>
        <fullName evidence="2">Uncharacterized protein</fullName>
    </submittedName>
</protein>
<dbReference type="EMBL" id="LVVL01000001">
    <property type="protein sequence ID" value="OAN15467.1"/>
    <property type="molecule type" value="Genomic_DNA"/>
</dbReference>
<sequence>MSVFAKKLLILFGVMVVMVGLVVFLYVQSREPDEPEADRVVRETKSYIAKHFQQAEVAGVFYDSTGRYSEFDYAVQLNDLKTNIDFFVYVDQQTKQVTDTYLSELWSQTLTEKIRPLVETIFGQGTAYKAVYYQEAVQQLKLDPSSSSEYEKAKIPPFITITLQRDRSPTEEKNLNRLATALKKKKLLRHGNLATEYINEKGILREDEIGFNTYF</sequence>
<organism evidence="2 3">
    <name type="scientific">Exiguobacterium undae</name>
    <dbReference type="NCBI Taxonomy" id="169177"/>
    <lineage>
        <taxon>Bacteria</taxon>
        <taxon>Bacillati</taxon>
        <taxon>Bacillota</taxon>
        <taxon>Bacilli</taxon>
        <taxon>Bacillales</taxon>
        <taxon>Bacillales Family XII. Incertae Sedis</taxon>
        <taxon>Exiguobacterium</taxon>
    </lineage>
</organism>
<evidence type="ECO:0000256" key="1">
    <source>
        <dbReference type="SAM" id="Phobius"/>
    </source>
</evidence>
<reference evidence="2 3" key="1">
    <citation type="submission" date="2016-03" db="EMBL/GenBank/DDBJ databases">
        <authorList>
            <person name="Cho S.-Y."/>
            <person name="Lim S."/>
            <person name="Kim H."/>
            <person name="Soh E.H."/>
            <person name="Moon J.S."/>
        </authorList>
    </citation>
    <scope>NUCLEOTIDE SEQUENCE [LARGE SCALE GENOMIC DNA]</scope>
    <source>
        <strain evidence="2 3">KCTC 3810</strain>
    </source>
</reference>
<dbReference type="RefSeq" id="WP_028106303.1">
    <property type="nucleotide sequence ID" value="NZ_LVVL01000001.1"/>
</dbReference>
<accession>A0ABX2VB72</accession>
<name>A0ABX2VB72_9BACL</name>
<keyword evidence="1" id="KW-0812">Transmembrane</keyword>
<gene>
    <name evidence="2" type="ORF">A3783_05910</name>
</gene>
<keyword evidence="3" id="KW-1185">Reference proteome</keyword>
<evidence type="ECO:0000313" key="3">
    <source>
        <dbReference type="Proteomes" id="UP000078447"/>
    </source>
</evidence>
<feature type="transmembrane region" description="Helical" evidence="1">
    <location>
        <begin position="7"/>
        <end position="27"/>
    </location>
</feature>
<proteinExistence type="predicted"/>